<evidence type="ECO:0000313" key="2">
    <source>
        <dbReference type="Proteomes" id="UP001607302"/>
    </source>
</evidence>
<proteinExistence type="predicted"/>
<dbReference type="AlphaFoldDB" id="A0ABD2C1Z2"/>
<evidence type="ECO:0000313" key="1">
    <source>
        <dbReference type="EMBL" id="KAL2739046.1"/>
    </source>
</evidence>
<reference evidence="1 2" key="1">
    <citation type="journal article" date="2024" name="Ann. Entomol. Soc. Am.">
        <title>Genomic analyses of the southern and eastern yellowjacket wasps (Hymenoptera: Vespidae) reveal evolutionary signatures of social life.</title>
        <authorList>
            <person name="Catto M.A."/>
            <person name="Caine P.B."/>
            <person name="Orr S.E."/>
            <person name="Hunt B.G."/>
            <person name="Goodisman M.A.D."/>
        </authorList>
    </citation>
    <scope>NUCLEOTIDE SEQUENCE [LARGE SCALE GENOMIC DNA]</scope>
    <source>
        <strain evidence="1">233</strain>
        <tissue evidence="1">Head and thorax</tissue>
    </source>
</reference>
<keyword evidence="2" id="KW-1185">Reference proteome</keyword>
<comment type="caution">
    <text evidence="1">The sequence shown here is derived from an EMBL/GenBank/DDBJ whole genome shotgun (WGS) entry which is preliminary data.</text>
</comment>
<dbReference type="Proteomes" id="UP001607302">
    <property type="component" value="Unassembled WGS sequence"/>
</dbReference>
<dbReference type="EMBL" id="JAUDFV010000025">
    <property type="protein sequence ID" value="KAL2739046.1"/>
    <property type="molecule type" value="Genomic_DNA"/>
</dbReference>
<gene>
    <name evidence="1" type="ORF">V1478_001612</name>
</gene>
<protein>
    <submittedName>
        <fullName evidence="1">Uncharacterized protein</fullName>
    </submittedName>
</protein>
<accession>A0ABD2C1Z2</accession>
<sequence length="107" mass="12706">MKVQSRTYTSPNYKSRCLLMCYTLMDYKIPTSLINILKIDRFLTTMNESSIQNSLKCPKLPYFLCANIVECISLHLKWIRKSKFGNEIFFRKNVENSIYANNESKRY</sequence>
<name>A0ABD2C1Z2_VESSQ</name>
<organism evidence="1 2">
    <name type="scientific">Vespula squamosa</name>
    <name type="common">Southern yellow jacket</name>
    <name type="synonym">Wasp</name>
    <dbReference type="NCBI Taxonomy" id="30214"/>
    <lineage>
        <taxon>Eukaryota</taxon>
        <taxon>Metazoa</taxon>
        <taxon>Ecdysozoa</taxon>
        <taxon>Arthropoda</taxon>
        <taxon>Hexapoda</taxon>
        <taxon>Insecta</taxon>
        <taxon>Pterygota</taxon>
        <taxon>Neoptera</taxon>
        <taxon>Endopterygota</taxon>
        <taxon>Hymenoptera</taxon>
        <taxon>Apocrita</taxon>
        <taxon>Aculeata</taxon>
        <taxon>Vespoidea</taxon>
        <taxon>Vespidae</taxon>
        <taxon>Vespinae</taxon>
        <taxon>Vespula</taxon>
    </lineage>
</organism>